<organism evidence="2 3">
    <name type="scientific">Frankia alni (strain DSM 45986 / CECT 9034 / ACN14a)</name>
    <dbReference type="NCBI Taxonomy" id="326424"/>
    <lineage>
        <taxon>Bacteria</taxon>
        <taxon>Bacillati</taxon>
        <taxon>Actinomycetota</taxon>
        <taxon>Actinomycetes</taxon>
        <taxon>Frankiales</taxon>
        <taxon>Frankiaceae</taxon>
        <taxon>Frankia</taxon>
    </lineage>
</organism>
<reference evidence="2 3" key="1">
    <citation type="journal article" date="2007" name="Genome Res.">
        <title>Genome characteristics of facultatively symbiotic Frankia sp. strains reflect host range and host plant biogeography.</title>
        <authorList>
            <person name="Normand P."/>
            <person name="Lapierre P."/>
            <person name="Tisa L.S."/>
            <person name="Gogarten J.P."/>
            <person name="Alloisio N."/>
            <person name="Bagnarol E."/>
            <person name="Bassi C.A."/>
            <person name="Berry A.M."/>
            <person name="Bickhart D.M."/>
            <person name="Choisne N."/>
            <person name="Couloux A."/>
            <person name="Cournoyer B."/>
            <person name="Cruveiller S."/>
            <person name="Daubin V."/>
            <person name="Demange N."/>
            <person name="Francino M.P."/>
            <person name="Goltsman E."/>
            <person name="Huang Y."/>
            <person name="Kopp O.R."/>
            <person name="Labarre L."/>
            <person name="Lapidus A."/>
            <person name="Lavire C."/>
            <person name="Marechal J."/>
            <person name="Martinez M."/>
            <person name="Mastronunzio J.E."/>
            <person name="Mullin B.C."/>
            <person name="Niemann J."/>
            <person name="Pujic P."/>
            <person name="Rawnsley T."/>
            <person name="Rouy Z."/>
            <person name="Schenowitz C."/>
            <person name="Sellstedt A."/>
            <person name="Tavares F."/>
            <person name="Tomkins J.P."/>
            <person name="Vallenet D."/>
            <person name="Valverde C."/>
            <person name="Wall L.G."/>
            <person name="Wang Y."/>
            <person name="Medigue C."/>
            <person name="Benson D.R."/>
        </authorList>
    </citation>
    <scope>NUCLEOTIDE SEQUENCE [LARGE SCALE GENOMIC DNA]</scope>
    <source>
        <strain evidence="3">DSM 45986 / CECT 9034 / ACN14a</strain>
    </source>
</reference>
<name>Q0RBQ6_FRAAA</name>
<evidence type="ECO:0000256" key="1">
    <source>
        <dbReference type="SAM" id="MobiDB-lite"/>
    </source>
</evidence>
<dbReference type="KEGG" id="fal:FRAAL6505"/>
<dbReference type="Proteomes" id="UP000000657">
    <property type="component" value="Chromosome"/>
</dbReference>
<evidence type="ECO:0000313" key="2">
    <source>
        <dbReference type="EMBL" id="CAJ65128.1"/>
    </source>
</evidence>
<gene>
    <name evidence="2" type="ordered locus">FRAAL6505</name>
</gene>
<protein>
    <submittedName>
        <fullName evidence="2">Uncharacterized protein</fullName>
    </submittedName>
</protein>
<dbReference type="EMBL" id="CT573213">
    <property type="protein sequence ID" value="CAJ65128.1"/>
    <property type="molecule type" value="Genomic_DNA"/>
</dbReference>
<keyword evidence="3" id="KW-1185">Reference proteome</keyword>
<accession>Q0RBQ6</accession>
<dbReference type="HOGENOM" id="CLU_2716557_0_0_11"/>
<proteinExistence type="predicted"/>
<sequence>MGVARFADMRFVVLAGASRRASAASRIDGVGGKHFAEPIGDWPEKRATSSPAPRVHGHGQSIHRSSPGILEN</sequence>
<dbReference type="AlphaFoldDB" id="Q0RBQ6"/>
<feature type="region of interest" description="Disordered" evidence="1">
    <location>
        <begin position="38"/>
        <end position="72"/>
    </location>
</feature>
<evidence type="ECO:0000313" key="3">
    <source>
        <dbReference type="Proteomes" id="UP000000657"/>
    </source>
</evidence>